<keyword evidence="5" id="KW-0808">Transferase</keyword>
<dbReference type="SUPFAM" id="SSF50630">
    <property type="entry name" value="Acid proteases"/>
    <property type="match status" value="1"/>
</dbReference>
<dbReference type="SMART" id="SM00298">
    <property type="entry name" value="CHROMO"/>
    <property type="match status" value="1"/>
</dbReference>
<keyword evidence="11" id="KW-0378">Hydrolase</keyword>
<evidence type="ECO:0000256" key="10">
    <source>
        <dbReference type="ARBA" id="ARBA00022759"/>
    </source>
</evidence>
<evidence type="ECO:0000256" key="16">
    <source>
        <dbReference type="ARBA" id="ARBA00023125"/>
    </source>
</evidence>
<reference evidence="24 25" key="1">
    <citation type="submission" date="2022-01" db="EMBL/GenBank/DDBJ databases">
        <title>A high-quality chromosome-level genome assembly of rohu carp, Labeo rohita.</title>
        <authorList>
            <person name="Arick M.A. II"/>
            <person name="Hsu C.-Y."/>
            <person name="Magbanua Z."/>
            <person name="Pechanova O."/>
            <person name="Grover C."/>
            <person name="Miller E."/>
            <person name="Thrash A."/>
            <person name="Ezzel L."/>
            <person name="Alam S."/>
            <person name="Benzie J."/>
            <person name="Hamilton M."/>
            <person name="Karsi A."/>
            <person name="Lawrence M.L."/>
            <person name="Peterson D.G."/>
        </authorList>
    </citation>
    <scope>NUCLEOTIDE SEQUENCE [LARGE SCALE GENOMIC DNA]</scope>
    <source>
        <strain evidence="25">BAU-BD-2019</strain>
        <tissue evidence="24">Blood</tissue>
    </source>
</reference>
<evidence type="ECO:0000256" key="5">
    <source>
        <dbReference type="ARBA" id="ARBA00022679"/>
    </source>
</evidence>
<name>A0ABQ8LD73_LABRO</name>
<evidence type="ECO:0000256" key="12">
    <source>
        <dbReference type="ARBA" id="ARBA00022842"/>
    </source>
</evidence>
<evidence type="ECO:0000256" key="13">
    <source>
        <dbReference type="ARBA" id="ARBA00022908"/>
    </source>
</evidence>
<evidence type="ECO:0000256" key="18">
    <source>
        <dbReference type="ARBA" id="ARBA00023268"/>
    </source>
</evidence>
<dbReference type="Gene3D" id="3.30.420.10">
    <property type="entry name" value="Ribonuclease H-like superfamily/Ribonuclease H"/>
    <property type="match status" value="1"/>
</dbReference>
<dbReference type="SUPFAM" id="SSF54160">
    <property type="entry name" value="Chromo domain-like"/>
    <property type="match status" value="1"/>
</dbReference>
<dbReference type="Gene3D" id="3.10.10.10">
    <property type="entry name" value="HIV Type 1 Reverse Transcriptase, subunit A, domain 1"/>
    <property type="match status" value="1"/>
</dbReference>
<evidence type="ECO:0000256" key="6">
    <source>
        <dbReference type="ARBA" id="ARBA00022695"/>
    </source>
</evidence>
<feature type="region of interest" description="Disordered" evidence="20">
    <location>
        <begin position="1351"/>
        <end position="1421"/>
    </location>
</feature>
<keyword evidence="10" id="KW-0255">Endonuclease</keyword>
<dbReference type="Gene3D" id="2.40.50.40">
    <property type="match status" value="1"/>
</dbReference>
<dbReference type="InterPro" id="IPR021109">
    <property type="entry name" value="Peptidase_aspartic_dom_sf"/>
</dbReference>
<dbReference type="Gene3D" id="3.30.70.270">
    <property type="match status" value="2"/>
</dbReference>
<dbReference type="Proteomes" id="UP000830375">
    <property type="component" value="Unassembled WGS sequence"/>
</dbReference>
<gene>
    <name evidence="24" type="ORF">H4Q32_018340</name>
</gene>
<keyword evidence="18" id="KW-0511">Multifunctional enzyme</keyword>
<dbReference type="InterPro" id="IPR043128">
    <property type="entry name" value="Rev_trsase/Diguanyl_cyclase"/>
</dbReference>
<evidence type="ECO:0000256" key="7">
    <source>
        <dbReference type="ARBA" id="ARBA00022722"/>
    </source>
</evidence>
<keyword evidence="13" id="KW-0229">DNA integration</keyword>
<evidence type="ECO:0000313" key="25">
    <source>
        <dbReference type="Proteomes" id="UP000830375"/>
    </source>
</evidence>
<feature type="domain" description="Chromo" evidence="21">
    <location>
        <begin position="1308"/>
        <end position="1366"/>
    </location>
</feature>
<feature type="domain" description="Reverse transcriptase" evidence="22">
    <location>
        <begin position="485"/>
        <end position="664"/>
    </location>
</feature>
<dbReference type="InterPro" id="IPR043502">
    <property type="entry name" value="DNA/RNA_pol_sf"/>
</dbReference>
<dbReference type="InterPro" id="IPR023780">
    <property type="entry name" value="Chromo_domain"/>
</dbReference>
<keyword evidence="9" id="KW-0064">Aspartyl protease</keyword>
<dbReference type="CDD" id="cd01647">
    <property type="entry name" value="RT_LTR"/>
    <property type="match status" value="1"/>
</dbReference>
<evidence type="ECO:0000256" key="11">
    <source>
        <dbReference type="ARBA" id="ARBA00022801"/>
    </source>
</evidence>
<evidence type="ECO:0000259" key="21">
    <source>
        <dbReference type="PROSITE" id="PS50013"/>
    </source>
</evidence>
<keyword evidence="8" id="KW-0479">Metal-binding</keyword>
<evidence type="ECO:0000256" key="1">
    <source>
        <dbReference type="ARBA" id="ARBA00004123"/>
    </source>
</evidence>
<keyword evidence="16" id="KW-0238">DNA-binding</keyword>
<dbReference type="InterPro" id="IPR000953">
    <property type="entry name" value="Chromo/chromo_shadow_dom"/>
</dbReference>
<comment type="subcellular location">
    <subcellularLocation>
        <location evidence="1">Nucleus</location>
    </subcellularLocation>
</comment>
<evidence type="ECO:0000313" key="24">
    <source>
        <dbReference type="EMBL" id="KAI2648284.1"/>
    </source>
</evidence>
<evidence type="ECO:0000256" key="15">
    <source>
        <dbReference type="ARBA" id="ARBA00022932"/>
    </source>
</evidence>
<feature type="compositionally biased region" description="Polar residues" evidence="20">
    <location>
        <begin position="1400"/>
        <end position="1421"/>
    </location>
</feature>
<evidence type="ECO:0000259" key="22">
    <source>
        <dbReference type="PROSITE" id="PS50878"/>
    </source>
</evidence>
<dbReference type="PROSITE" id="PS50878">
    <property type="entry name" value="RT_POL"/>
    <property type="match status" value="1"/>
</dbReference>
<dbReference type="InterPro" id="IPR036397">
    <property type="entry name" value="RNaseH_sf"/>
</dbReference>
<keyword evidence="6" id="KW-0548">Nucleotidyltransferase</keyword>
<dbReference type="Pfam" id="PF17921">
    <property type="entry name" value="Integrase_H2C2"/>
    <property type="match status" value="1"/>
</dbReference>
<evidence type="ECO:0000256" key="4">
    <source>
        <dbReference type="ARBA" id="ARBA00022670"/>
    </source>
</evidence>
<dbReference type="Gene3D" id="1.10.340.70">
    <property type="match status" value="1"/>
</dbReference>
<evidence type="ECO:0000256" key="3">
    <source>
        <dbReference type="ARBA" id="ARBA00012180"/>
    </source>
</evidence>
<keyword evidence="15" id="KW-0239">DNA-directed DNA polymerase</keyword>
<keyword evidence="4" id="KW-0645">Protease</keyword>
<dbReference type="SUPFAM" id="SSF53098">
    <property type="entry name" value="Ribonuclease H-like"/>
    <property type="match status" value="1"/>
</dbReference>
<dbReference type="InterPro" id="IPR000477">
    <property type="entry name" value="RT_dom"/>
</dbReference>
<evidence type="ECO:0000259" key="23">
    <source>
        <dbReference type="PROSITE" id="PS50994"/>
    </source>
</evidence>
<dbReference type="PANTHER" id="PTHR37984">
    <property type="entry name" value="PROTEIN CBG26694"/>
    <property type="match status" value="1"/>
</dbReference>
<organism evidence="24 25">
    <name type="scientific">Labeo rohita</name>
    <name type="common">Indian major carp</name>
    <name type="synonym">Cyprinus rohita</name>
    <dbReference type="NCBI Taxonomy" id="84645"/>
    <lineage>
        <taxon>Eukaryota</taxon>
        <taxon>Metazoa</taxon>
        <taxon>Chordata</taxon>
        <taxon>Craniata</taxon>
        <taxon>Vertebrata</taxon>
        <taxon>Euteleostomi</taxon>
        <taxon>Actinopterygii</taxon>
        <taxon>Neopterygii</taxon>
        <taxon>Teleostei</taxon>
        <taxon>Ostariophysi</taxon>
        <taxon>Cypriniformes</taxon>
        <taxon>Cyprinidae</taxon>
        <taxon>Labeoninae</taxon>
        <taxon>Labeonini</taxon>
        <taxon>Labeo</taxon>
    </lineage>
</organism>
<dbReference type="Gene3D" id="3.10.20.370">
    <property type="match status" value="1"/>
</dbReference>
<dbReference type="PANTHER" id="PTHR37984:SF5">
    <property type="entry name" value="PROTEIN NYNRIN-LIKE"/>
    <property type="match status" value="1"/>
</dbReference>
<dbReference type="InterPro" id="IPR050951">
    <property type="entry name" value="Retrovirus_Pol_polyprotein"/>
</dbReference>
<accession>A0ABQ8LD73</accession>
<evidence type="ECO:0000256" key="2">
    <source>
        <dbReference type="ARBA" id="ARBA00010879"/>
    </source>
</evidence>
<keyword evidence="14" id="KW-0695">RNA-directed DNA polymerase</keyword>
<protein>
    <recommendedName>
        <fullName evidence="19">Gypsy retrotransposon integrase-like protein 1</fullName>
        <ecNumber evidence="3">3.1.26.4</ecNumber>
    </recommendedName>
</protein>
<comment type="caution">
    <text evidence="24">The sequence shown here is derived from an EMBL/GenBank/DDBJ whole genome shotgun (WGS) entry which is preliminary data.</text>
</comment>
<dbReference type="EMBL" id="JACTAM010000025">
    <property type="protein sequence ID" value="KAI2648284.1"/>
    <property type="molecule type" value="Genomic_DNA"/>
</dbReference>
<dbReference type="Pfam" id="PF19259">
    <property type="entry name" value="Ty3_capsid"/>
    <property type="match status" value="1"/>
</dbReference>
<dbReference type="SUPFAM" id="SSF56672">
    <property type="entry name" value="DNA/RNA polymerases"/>
    <property type="match status" value="1"/>
</dbReference>
<dbReference type="Pfam" id="PF17919">
    <property type="entry name" value="RT_RNaseH_2"/>
    <property type="match status" value="1"/>
</dbReference>
<keyword evidence="17" id="KW-0233">DNA recombination</keyword>
<dbReference type="CDD" id="cd00303">
    <property type="entry name" value="retropepsin_like"/>
    <property type="match status" value="1"/>
</dbReference>
<dbReference type="Gene3D" id="2.40.70.10">
    <property type="entry name" value="Acid Proteases"/>
    <property type="match status" value="1"/>
</dbReference>
<dbReference type="Pfam" id="PF24626">
    <property type="entry name" value="SH3_Tf2-1"/>
    <property type="match status" value="1"/>
</dbReference>
<evidence type="ECO:0000256" key="17">
    <source>
        <dbReference type="ARBA" id="ARBA00023172"/>
    </source>
</evidence>
<keyword evidence="12" id="KW-0460">Magnesium</keyword>
<dbReference type="Pfam" id="PF00078">
    <property type="entry name" value="RVT_1"/>
    <property type="match status" value="1"/>
</dbReference>
<dbReference type="CDD" id="cd09274">
    <property type="entry name" value="RNase_HI_RT_Ty3"/>
    <property type="match status" value="1"/>
</dbReference>
<feature type="domain" description="Integrase catalytic" evidence="23">
    <location>
        <begin position="1004"/>
        <end position="1163"/>
    </location>
</feature>
<evidence type="ECO:0000256" key="14">
    <source>
        <dbReference type="ARBA" id="ARBA00022918"/>
    </source>
</evidence>
<dbReference type="InterPro" id="IPR045358">
    <property type="entry name" value="Ty3_capsid"/>
</dbReference>
<evidence type="ECO:0000256" key="20">
    <source>
        <dbReference type="SAM" id="MobiDB-lite"/>
    </source>
</evidence>
<dbReference type="InterPro" id="IPR041588">
    <property type="entry name" value="Integrase_H2C2"/>
</dbReference>
<sequence length="1421" mass="161602">MEREEAAAIVEPYATFLQILHEVRSAQPVSPSPVARPLPFSGDNISCDGFLLQCSLYFEAQPGQFPTDRSKIALIITLLTGRALRWAEALWTSKSPHLGSLDLFLQHFRQVFGQPVTPITVQEELLQLHQGKLPIHEYILRFCTLSLTSGWNDSALLAVFRRGLNTNIRQQMAIYEDNVGLDAFLKRAVTISQHLTACETPVESAPSCTSTEEPMHTDTYHLTAQERTRRLQGGLCLYCGAPSHLLLQCPVRPAKSTVSVGHVTNNMHTIPLIDAVLISESNFFPVKALVDSGAADNFISSRCLEALQIPKRKSTISYRITTIQGKALDARPINSCTHPLTLQIGCFHQESISFLILPKATVDILLGRPWLEQHNPHIRWSTGEILKWSNHCHHHCLSSLPQRKVISCYSTTIESPEVQLEILIPPEYAEFQDVFSKTAATQLPPHRRWDCAIDLVPHATLPKGKVYPLSLPERRAMDEYVAEVLAQGFIQPSTSPAASSFFFVAKKDGGLRPCIDYRALNEQTVKFAYPLPLVPSTLEELRQAKIFSKLDLRSAYNLIRIRSGDEWKTAFVTPSGHYEYRVMPYGLANSPSIFQNFMNEIFRDMLHQFVVVYIDDILIYSNDLSSHISHVKQVLQRLRKYQLYLKGEKCEFHQDRVQFLGYYISPEGIEMDPKKVAAVQDWPTPTTVKELQRFLGFANFYRRFIKGYSQITSVLTSLLKGAKKTITWTSAAQTVFTQLKSAFCTAPVLKHPDPNSPFIVEVDAATTGVGATLSQWHGDPPILHPCAYFSRKLSSAEQNYDVGNRELLAIKLALEEWRHWLEGAQFPFTVITDHKNLQYLQGAKQVNPRQARWALFFTRFDFHISYRPGTKNTKADALSRLHQPDPISDEPETILPQSVFLAPIQWSWDDQIQEATRHEPAPPGGPEGKQYIPSSLRHYLLDSVYTSPGSGHPGGKRTLSLLRNHYWWPQMTCDVYRYIRGCVVCAINNTSRRLPEGKLVPLSIPQRPWSHIGIDFATDLPKSDGFTTILVVVDRFSKACKLIPLPGLPTAMNTAQLLFSQIFRHFGIPEDIVSDRGTQFTSRVWREFFRLLGVSISLSSGYHPETNGQTERKIQEICRYLRSYCHNHQESWNQYLPWAEYAQNSLRQETTGLTPFQCVLGYQPPLFPWNDEPSSVPAVDYWFRESERVWNSAHTHLQRAVRRHKRWADTRRSPTPEYQPGELVWLSTRDINLRLPCRKLSPKFIGPFPIIRRLNDVTYELQLPPHYRIAPTFHVSLLKRHFNPTFPSSADHPEPPPQPEIETTETIYRVQEILDSRRRNGRLQYLIEWEGYGPEERSWIDRDDILDPSLTAEFHQSHPTCPAPRGRGRPRRRVRASGDARGGGGNVTPSHSPDPGPVSTERTQSPAPDSAPITRSQSPDY</sequence>
<dbReference type="Pfam" id="PF00665">
    <property type="entry name" value="rve"/>
    <property type="match status" value="1"/>
</dbReference>
<proteinExistence type="inferred from homology"/>
<dbReference type="InterPro" id="IPR012337">
    <property type="entry name" value="RNaseH-like_sf"/>
</dbReference>
<keyword evidence="7" id="KW-0540">Nuclease</keyword>
<dbReference type="InterPro" id="IPR041577">
    <property type="entry name" value="RT_RNaseH_2"/>
</dbReference>
<feature type="compositionally biased region" description="Basic residues" evidence="20">
    <location>
        <begin position="1366"/>
        <end position="1375"/>
    </location>
</feature>
<evidence type="ECO:0000256" key="8">
    <source>
        <dbReference type="ARBA" id="ARBA00022723"/>
    </source>
</evidence>
<dbReference type="Pfam" id="PF13975">
    <property type="entry name" value="gag-asp_proteas"/>
    <property type="match status" value="1"/>
</dbReference>
<dbReference type="PROSITE" id="PS50013">
    <property type="entry name" value="CHROMO_2"/>
    <property type="match status" value="1"/>
</dbReference>
<evidence type="ECO:0000256" key="9">
    <source>
        <dbReference type="ARBA" id="ARBA00022750"/>
    </source>
</evidence>
<dbReference type="InterPro" id="IPR001584">
    <property type="entry name" value="Integrase_cat-core"/>
</dbReference>
<evidence type="ECO:0000256" key="19">
    <source>
        <dbReference type="ARBA" id="ARBA00039658"/>
    </source>
</evidence>
<keyword evidence="25" id="KW-1185">Reference proteome</keyword>
<dbReference type="PROSITE" id="PS50994">
    <property type="entry name" value="INTEGRASE"/>
    <property type="match status" value="1"/>
</dbReference>
<dbReference type="EC" id="3.1.26.4" evidence="3"/>
<comment type="similarity">
    <text evidence="2">Belongs to the beta type-B retroviral polymerase family. HERV class-II K(HML-2) pol subfamily.</text>
</comment>
<dbReference type="InterPro" id="IPR056924">
    <property type="entry name" value="SH3_Tf2-1"/>
</dbReference>
<dbReference type="InterPro" id="IPR016197">
    <property type="entry name" value="Chromo-like_dom_sf"/>
</dbReference>
<dbReference type="Pfam" id="PF00385">
    <property type="entry name" value="Chromo"/>
    <property type="match status" value="1"/>
</dbReference>